<keyword evidence="3" id="KW-1185">Reference proteome</keyword>
<accession>A0ABW8K3E8</accession>
<comment type="caution">
    <text evidence="2">The sequence shown here is derived from an EMBL/GenBank/DDBJ whole genome shotgun (WGS) entry which is preliminary data.</text>
</comment>
<organism evidence="2 3">
    <name type="scientific">Dyella koreensis</name>
    <dbReference type="NCBI Taxonomy" id="311235"/>
    <lineage>
        <taxon>Bacteria</taxon>
        <taxon>Pseudomonadati</taxon>
        <taxon>Pseudomonadota</taxon>
        <taxon>Gammaproteobacteria</taxon>
        <taxon>Lysobacterales</taxon>
        <taxon>Rhodanobacteraceae</taxon>
        <taxon>Dyella</taxon>
    </lineage>
</organism>
<name>A0ABW8K3E8_9GAMM</name>
<proteinExistence type="predicted"/>
<feature type="signal peptide" evidence="1">
    <location>
        <begin position="1"/>
        <end position="24"/>
    </location>
</feature>
<dbReference type="Proteomes" id="UP001620408">
    <property type="component" value="Unassembled WGS sequence"/>
</dbReference>
<feature type="chain" id="PRO_5046088616" evidence="1">
    <location>
        <begin position="25"/>
        <end position="336"/>
    </location>
</feature>
<dbReference type="EMBL" id="JADIKD010000009">
    <property type="protein sequence ID" value="MFK2917401.1"/>
    <property type="molecule type" value="Genomic_DNA"/>
</dbReference>
<reference evidence="2 3" key="1">
    <citation type="submission" date="2020-10" db="EMBL/GenBank/DDBJ databases">
        <title>Phylogeny of dyella-like bacteria.</title>
        <authorList>
            <person name="Fu J."/>
        </authorList>
    </citation>
    <scope>NUCLEOTIDE SEQUENCE [LARGE SCALE GENOMIC DNA]</scope>
    <source>
        <strain evidence="2 3">BB4</strain>
    </source>
</reference>
<evidence type="ECO:0000313" key="2">
    <source>
        <dbReference type="EMBL" id="MFK2917401.1"/>
    </source>
</evidence>
<sequence length="336" mass="35964">MKFTDGIAALGLIALISVPGTSHATPDTKNVYLSQCDGCTARQAKQKILDENGVGLDQKWFSIDGINQKVLAFNVNYFPEDPGSLTPTQRRGNQWFYLEPFADDGRANGITQPLIEFYNLAPVGWEKTIGPGPDSLSARIVNPMGIAKPMASGPTLPPYPDPGLNVWNTVDDGSPMHNTIVNYVQNSTVGNTQSIGSRLSNLFSAKVSIEGQNGSVSVTPSFKAGFYVVVQFMDGSRLSLVYTQNGWVTDPRFGQTRDSNGNSVPITADQIAPPNGIHIYDFRPKSWATSASDQTNWTQRMGILTGGTAVISSSSATMACTSVGGGPVSCQSYVNP</sequence>
<gene>
    <name evidence="2" type="ORF">ISS97_09005</name>
</gene>
<evidence type="ECO:0000256" key="1">
    <source>
        <dbReference type="SAM" id="SignalP"/>
    </source>
</evidence>
<dbReference type="RefSeq" id="WP_379985154.1">
    <property type="nucleotide sequence ID" value="NZ_JADIKD010000009.1"/>
</dbReference>
<keyword evidence="1" id="KW-0732">Signal</keyword>
<evidence type="ECO:0000313" key="3">
    <source>
        <dbReference type="Proteomes" id="UP001620408"/>
    </source>
</evidence>
<protein>
    <submittedName>
        <fullName evidence="2">Uncharacterized protein</fullName>
    </submittedName>
</protein>